<feature type="transmembrane region" description="Helical" evidence="10">
    <location>
        <begin position="365"/>
        <end position="389"/>
    </location>
</feature>
<geneLocation type="plasmid" evidence="12">
    <name>pCGR2</name>
</geneLocation>
<name>D2KYA9_CORGT</name>
<dbReference type="PRINTS" id="PR00758">
    <property type="entry name" value="ARSENICPUMP"/>
</dbReference>
<dbReference type="InterPro" id="IPR000802">
    <property type="entry name" value="Arsenical_pump_ArsB"/>
</dbReference>
<evidence type="ECO:0000313" key="12">
    <source>
        <dbReference type="EMBL" id="BAI66037.1"/>
    </source>
</evidence>
<dbReference type="RefSeq" id="WP_012917661.1">
    <property type="nucleotide sequence ID" value="NC_013726.1"/>
</dbReference>
<evidence type="ECO:0000256" key="6">
    <source>
        <dbReference type="ARBA" id="ARBA00022692"/>
    </source>
</evidence>
<sequence>MGSKGTALFLALNITGAAVLLAIAPEEAATLAGRLAPIFLFVTAMSVVVNISTQVGVFDAMTAALERLAPASPSRRRPVLWVGLILLSIVVTVFLSLDTTVILLTPLAVAVARRNGLNVVAVSFAVVWIANLASLPLPVSNLTNLLALNSQVFSTGTEYTKKVLLPATVAAAVAVLAAWAVYMRMHVPHKAEVSVGLSRDGKDPLLVAGLVTLAILLPALTSPIPYWLSSTVAAGMLLILSALRRPTLVSPQLIPWSSLLLAGGLSTTATVVNILGGAELGRMLLGGAEHSAAGLVALAAAGAVTSNLINNIPAFLALEPAVTTSAGYLALLIGVNAGPIVTPWASLATLLWHNQLLRAGVVVRWRTYVVAGIVLVPFAVLLPTGALILQVMSTTA</sequence>
<dbReference type="GO" id="GO:0015105">
    <property type="term" value="F:arsenite transmembrane transporter activity"/>
    <property type="evidence" value="ECO:0007669"/>
    <property type="project" value="InterPro"/>
</dbReference>
<feature type="transmembrane region" description="Helical" evidence="10">
    <location>
        <begin position="328"/>
        <end position="353"/>
    </location>
</feature>
<accession>D2KYA9</accession>
<feature type="transmembrane region" description="Helical" evidence="10">
    <location>
        <begin position="295"/>
        <end position="316"/>
    </location>
</feature>
<dbReference type="EMBL" id="AB525231">
    <property type="protein sequence ID" value="BAI66037.1"/>
    <property type="molecule type" value="Genomic_DNA"/>
</dbReference>
<keyword evidence="9 10" id="KW-0472">Membrane</keyword>
<evidence type="ECO:0000256" key="4">
    <source>
        <dbReference type="ARBA" id="ARBA00022448"/>
    </source>
</evidence>
<organism evidence="12">
    <name type="scientific">Corynebacterium glutamicum</name>
    <name type="common">Brevibacterium saccharolyticum</name>
    <dbReference type="NCBI Taxonomy" id="1718"/>
    <lineage>
        <taxon>Bacteria</taxon>
        <taxon>Bacillati</taxon>
        <taxon>Actinomycetota</taxon>
        <taxon>Actinomycetes</taxon>
        <taxon>Mycobacteriales</taxon>
        <taxon>Corynebacteriaceae</taxon>
        <taxon>Corynebacterium</taxon>
    </lineage>
</organism>
<dbReference type="GO" id="GO:0046685">
    <property type="term" value="P:response to arsenic-containing substance"/>
    <property type="evidence" value="ECO:0007669"/>
    <property type="project" value="UniProtKB-KW"/>
</dbReference>
<dbReference type="Pfam" id="PF03600">
    <property type="entry name" value="CitMHS"/>
    <property type="match status" value="1"/>
</dbReference>
<dbReference type="GO" id="GO:0005886">
    <property type="term" value="C:plasma membrane"/>
    <property type="evidence" value="ECO:0007669"/>
    <property type="project" value="UniProtKB-SubCell"/>
</dbReference>
<feature type="transmembrane region" description="Helical" evidence="10">
    <location>
        <begin position="6"/>
        <end position="24"/>
    </location>
</feature>
<dbReference type="PANTHER" id="PTHR43302:SF5">
    <property type="entry name" value="TRANSPORTER ARSB-RELATED"/>
    <property type="match status" value="1"/>
</dbReference>
<evidence type="ECO:0000256" key="1">
    <source>
        <dbReference type="ARBA" id="ARBA00004651"/>
    </source>
</evidence>
<reference evidence="12" key="1">
    <citation type="journal article" date="2010" name="Appl. Microbiol. Biotechnol.">
        <title>Characterization of a 24-kb plasmid pCGR2 newly isolated from Corynebacterium glutamicum.</title>
        <authorList>
            <person name="Tsuchida Y."/>
            <person name="Kimura S."/>
            <person name="Suzuki N."/>
            <person name="Inui M."/>
            <person name="Yukawa H."/>
        </authorList>
    </citation>
    <scope>NUCLEOTIDE SEQUENCE</scope>
    <source>
        <strain evidence="12">ATCC 14997</strain>
        <plasmid evidence="12">pCGR2</plasmid>
    </source>
</reference>
<evidence type="ECO:0000256" key="5">
    <source>
        <dbReference type="ARBA" id="ARBA00022475"/>
    </source>
</evidence>
<keyword evidence="4" id="KW-0813">Transport</keyword>
<dbReference type="InterPro" id="IPR004680">
    <property type="entry name" value="Cit_transptr-like_dom"/>
</dbReference>
<feature type="transmembrane region" description="Helical" evidence="10">
    <location>
        <begin position="255"/>
        <end position="275"/>
    </location>
</feature>
<comment type="similarity">
    <text evidence="2">Belongs to the ArsB family.</text>
</comment>
<dbReference type="PANTHER" id="PTHR43302">
    <property type="entry name" value="TRANSPORTER ARSB-RELATED"/>
    <property type="match status" value="1"/>
</dbReference>
<keyword evidence="8 10" id="KW-1133">Transmembrane helix</keyword>
<feature type="transmembrane region" description="Helical" evidence="10">
    <location>
        <begin position="78"/>
        <end position="104"/>
    </location>
</feature>
<dbReference type="AlphaFoldDB" id="D2KYA9"/>
<evidence type="ECO:0000256" key="3">
    <source>
        <dbReference type="ARBA" id="ARBA00009843"/>
    </source>
</evidence>
<feature type="transmembrane region" description="Helical" evidence="10">
    <location>
        <begin position="163"/>
        <end position="182"/>
    </location>
</feature>
<keyword evidence="12" id="KW-0614">Plasmid</keyword>
<feature type="domain" description="Citrate transporter-like" evidence="11">
    <location>
        <begin position="12"/>
        <end position="345"/>
    </location>
</feature>
<evidence type="ECO:0000256" key="2">
    <source>
        <dbReference type="ARBA" id="ARBA00006433"/>
    </source>
</evidence>
<protein>
    <recommendedName>
        <fullName evidence="11">Citrate transporter-like domain-containing protein</fullName>
    </recommendedName>
</protein>
<feature type="transmembrane region" description="Helical" evidence="10">
    <location>
        <begin position="203"/>
        <end position="220"/>
    </location>
</feature>
<keyword evidence="6 10" id="KW-0812">Transmembrane</keyword>
<feature type="transmembrane region" description="Helical" evidence="10">
    <location>
        <begin position="36"/>
        <end position="58"/>
    </location>
</feature>
<evidence type="ECO:0000256" key="9">
    <source>
        <dbReference type="ARBA" id="ARBA00023136"/>
    </source>
</evidence>
<feature type="transmembrane region" description="Helical" evidence="10">
    <location>
        <begin position="116"/>
        <end position="137"/>
    </location>
</feature>
<evidence type="ECO:0000256" key="7">
    <source>
        <dbReference type="ARBA" id="ARBA00022849"/>
    </source>
</evidence>
<evidence type="ECO:0000259" key="11">
    <source>
        <dbReference type="Pfam" id="PF03600"/>
    </source>
</evidence>
<proteinExistence type="inferred from homology"/>
<comment type="similarity">
    <text evidence="3">Belongs to the CitM (TC 2.A.11) transporter family.</text>
</comment>
<evidence type="ECO:0000256" key="10">
    <source>
        <dbReference type="SAM" id="Phobius"/>
    </source>
</evidence>
<evidence type="ECO:0000256" key="8">
    <source>
        <dbReference type="ARBA" id="ARBA00022989"/>
    </source>
</evidence>
<comment type="subcellular location">
    <subcellularLocation>
        <location evidence="1">Cell membrane</location>
        <topology evidence="1">Multi-pass membrane protein</topology>
    </subcellularLocation>
</comment>
<keyword evidence="5" id="KW-1003">Cell membrane</keyword>
<keyword evidence="7" id="KW-0059">Arsenical resistance</keyword>